<dbReference type="Proteomes" id="UP000245207">
    <property type="component" value="Unassembled WGS sequence"/>
</dbReference>
<protein>
    <submittedName>
        <fullName evidence="2">Bidirectional sugar transporter SWEET4</fullName>
    </submittedName>
</protein>
<evidence type="ECO:0000256" key="1">
    <source>
        <dbReference type="SAM" id="Phobius"/>
    </source>
</evidence>
<feature type="transmembrane region" description="Helical" evidence="1">
    <location>
        <begin position="29"/>
        <end position="52"/>
    </location>
</feature>
<proteinExistence type="predicted"/>
<dbReference type="EMBL" id="PKPP01000496">
    <property type="protein sequence ID" value="PWA92035.1"/>
    <property type="molecule type" value="Genomic_DNA"/>
</dbReference>
<organism evidence="2 3">
    <name type="scientific">Artemisia annua</name>
    <name type="common">Sweet wormwood</name>
    <dbReference type="NCBI Taxonomy" id="35608"/>
    <lineage>
        <taxon>Eukaryota</taxon>
        <taxon>Viridiplantae</taxon>
        <taxon>Streptophyta</taxon>
        <taxon>Embryophyta</taxon>
        <taxon>Tracheophyta</taxon>
        <taxon>Spermatophyta</taxon>
        <taxon>Magnoliopsida</taxon>
        <taxon>eudicotyledons</taxon>
        <taxon>Gunneridae</taxon>
        <taxon>Pentapetalae</taxon>
        <taxon>asterids</taxon>
        <taxon>campanulids</taxon>
        <taxon>Asterales</taxon>
        <taxon>Asteraceae</taxon>
        <taxon>Asteroideae</taxon>
        <taxon>Anthemideae</taxon>
        <taxon>Artemisiinae</taxon>
        <taxon>Artemisia</taxon>
    </lineage>
</organism>
<comment type="caution">
    <text evidence="2">The sequence shown here is derived from an EMBL/GenBank/DDBJ whole genome shotgun (WGS) entry which is preliminary data.</text>
</comment>
<keyword evidence="2" id="KW-0762">Sugar transport</keyword>
<keyword evidence="1" id="KW-1133">Transmembrane helix</keyword>
<keyword evidence="3" id="KW-1185">Reference proteome</keyword>
<keyword evidence="1" id="KW-0472">Membrane</keyword>
<evidence type="ECO:0000313" key="3">
    <source>
        <dbReference type="Proteomes" id="UP000245207"/>
    </source>
</evidence>
<accession>A0A2U1Q241</accession>
<keyword evidence="2" id="KW-0813">Transport</keyword>
<keyword evidence="1" id="KW-0812">Transmembrane</keyword>
<sequence>MVAELVFLGVLATLTLIVAHTTKVRSNIVGSIAIVGNIMMYAAPLSVMYIVILK</sequence>
<dbReference type="AlphaFoldDB" id="A0A2U1Q241"/>
<name>A0A2U1Q241_ARTAN</name>
<reference evidence="2 3" key="1">
    <citation type="journal article" date="2018" name="Mol. Plant">
        <title>The genome of Artemisia annua provides insight into the evolution of Asteraceae family and artemisinin biosynthesis.</title>
        <authorList>
            <person name="Shen Q."/>
            <person name="Zhang L."/>
            <person name="Liao Z."/>
            <person name="Wang S."/>
            <person name="Yan T."/>
            <person name="Shi P."/>
            <person name="Liu M."/>
            <person name="Fu X."/>
            <person name="Pan Q."/>
            <person name="Wang Y."/>
            <person name="Lv Z."/>
            <person name="Lu X."/>
            <person name="Zhang F."/>
            <person name="Jiang W."/>
            <person name="Ma Y."/>
            <person name="Chen M."/>
            <person name="Hao X."/>
            <person name="Li L."/>
            <person name="Tang Y."/>
            <person name="Lv G."/>
            <person name="Zhou Y."/>
            <person name="Sun X."/>
            <person name="Brodelius P.E."/>
            <person name="Rose J.K.C."/>
            <person name="Tang K."/>
        </authorList>
    </citation>
    <scope>NUCLEOTIDE SEQUENCE [LARGE SCALE GENOMIC DNA]</scope>
    <source>
        <strain evidence="3">cv. Huhao1</strain>
        <tissue evidence="2">Leaf</tissue>
    </source>
</reference>
<gene>
    <name evidence="2" type="ORF">CTI12_AA084470</name>
</gene>
<evidence type="ECO:0000313" key="2">
    <source>
        <dbReference type="EMBL" id="PWA92035.1"/>
    </source>
</evidence>